<evidence type="ECO:0000313" key="2">
    <source>
        <dbReference type="Proteomes" id="UP000613002"/>
    </source>
</evidence>
<proteinExistence type="predicted"/>
<organism evidence="1 2">
    <name type="scientific">Parageobacillus toebii NBRC 107807</name>
    <dbReference type="NCBI Taxonomy" id="1223503"/>
    <lineage>
        <taxon>Bacteria</taxon>
        <taxon>Bacillati</taxon>
        <taxon>Bacillota</taxon>
        <taxon>Bacilli</taxon>
        <taxon>Bacillales</taxon>
        <taxon>Anoxybacillaceae</taxon>
        <taxon>Parageobacillus</taxon>
    </lineage>
</organism>
<name>A0AA89NUE6_9BACL</name>
<evidence type="ECO:0000313" key="1">
    <source>
        <dbReference type="EMBL" id="MBB3870173.1"/>
    </source>
</evidence>
<comment type="caution">
    <text evidence="1">The sequence shown here is derived from an EMBL/GenBank/DDBJ whole genome shotgun (WGS) entry which is preliminary data.</text>
</comment>
<dbReference type="Pfam" id="PF20074">
    <property type="entry name" value="DUF6470"/>
    <property type="match status" value="1"/>
</dbReference>
<reference evidence="1 2" key="1">
    <citation type="submission" date="2020-08" db="EMBL/GenBank/DDBJ databases">
        <title>Genomic Encyclopedia of Type Strains, Phase IV (KMG-IV): sequencing the most valuable type-strain genomes for metagenomic binning, comparative biology and taxonomic classification.</title>
        <authorList>
            <person name="Goeker M."/>
        </authorList>
    </citation>
    <scope>NUCLEOTIDE SEQUENCE [LARGE SCALE GENOMIC DNA]</scope>
    <source>
        <strain evidence="1 2">DSM 14590</strain>
    </source>
</reference>
<sequence>MMRIPQLRMEATFARLEISTEPAQLEIAQPPAEMTIEQPKPELEINVIRPRLTIDQSQAWAEMNLKHVFRLIEDAAKDGYETWLSYIETVSAQGDELMKIENGGDVIAEQAQANSEDSPLEFNIGFVPSPFSVKIDYEPGKLIMDWKIHKPLIDVKPHRPVIHYQPGAVHIDLAQHNSLRIDIVT</sequence>
<dbReference type="Proteomes" id="UP000613002">
    <property type="component" value="Unassembled WGS sequence"/>
</dbReference>
<protein>
    <recommendedName>
        <fullName evidence="3">YviE</fullName>
    </recommendedName>
</protein>
<gene>
    <name evidence="1" type="ORF">HNR78_003073</name>
</gene>
<dbReference type="InterPro" id="IPR045527">
    <property type="entry name" value="DUF6470"/>
</dbReference>
<dbReference type="AlphaFoldDB" id="A0AA89NUE6"/>
<evidence type="ECO:0008006" key="3">
    <source>
        <dbReference type="Google" id="ProtNLM"/>
    </source>
</evidence>
<accession>A0AA89NUE6</accession>
<dbReference type="EMBL" id="JACICZ010000016">
    <property type="protein sequence ID" value="MBB3870173.1"/>
    <property type="molecule type" value="Genomic_DNA"/>
</dbReference>
<keyword evidence="2" id="KW-1185">Reference proteome</keyword>